<protein>
    <submittedName>
        <fullName evidence="3">DUF58 domain-containing protein</fullName>
    </submittedName>
</protein>
<accession>A0A9X1ND08</accession>
<reference evidence="3" key="1">
    <citation type="submission" date="2021-11" db="EMBL/GenBank/DDBJ databases">
        <title>Streptomyces corallinus and Kineosporia corallina sp. nov., two new coral-derived marine actinobacteria.</title>
        <authorList>
            <person name="Buangrab K."/>
            <person name="Sutthacheep M."/>
            <person name="Yeemin T."/>
            <person name="Harunari E."/>
            <person name="Igarashi Y."/>
            <person name="Sripreechasak P."/>
            <person name="Kanchanasin P."/>
            <person name="Tanasupawat S."/>
            <person name="Phongsopitanun W."/>
        </authorList>
    </citation>
    <scope>NUCLEOTIDE SEQUENCE</scope>
    <source>
        <strain evidence="3">JCM 31032</strain>
    </source>
</reference>
<dbReference type="InterPro" id="IPR002881">
    <property type="entry name" value="DUF58"/>
</dbReference>
<gene>
    <name evidence="3" type="ORF">LR394_11310</name>
</gene>
<dbReference type="EMBL" id="JAJOMB010000005">
    <property type="protein sequence ID" value="MCD5311490.1"/>
    <property type="molecule type" value="Genomic_DNA"/>
</dbReference>
<evidence type="ECO:0000259" key="2">
    <source>
        <dbReference type="Pfam" id="PF01882"/>
    </source>
</evidence>
<dbReference type="Proteomes" id="UP001138997">
    <property type="component" value="Unassembled WGS sequence"/>
</dbReference>
<dbReference type="AlphaFoldDB" id="A0A9X1ND08"/>
<keyword evidence="1" id="KW-0472">Membrane</keyword>
<sequence length="457" mass="48618">MRSMVTRARAALSGLTTRGRSFLSAGVASGICAVVLGRQDLLRIAVLLLVLPLACVYMLTRAHYRIGLTRTTTPARVSVGAPMRVRLELQNLASIRTRVLLAEDRVPPALGAPPRFVLDRMPGGQRAAVTYSLTAAMRGRYPIGPLRLRVTDPFGMCELTRSFTGNDHVTVVPRLYPLVPLTAGGTWGGAGDSLARAAAVSGEDDIATREYREGDDLRRVHWRSTAKRGELMVRREEQPRQMRATVLLDTRARSHRGEGPTSSFEWAVSAAASVAVHFAEEKHGIRLLTDGSPANWSNPHSGEASSELLERLATVHTADDEVLDDAIGVLHRAGGDGLIIAVLGEIDETVALKLGELGLAGRAGIAVLLNTPQWSAGSARGSQEDRQRARNLLREGGWAVVEAGPQQTIADVWSGAAGTTVDTGVEITAPRIPPGTASASTNGHVNGSGDGFGRLLA</sequence>
<dbReference type="RefSeq" id="WP_231440727.1">
    <property type="nucleotide sequence ID" value="NZ_JAJOMB010000005.1"/>
</dbReference>
<evidence type="ECO:0000256" key="1">
    <source>
        <dbReference type="SAM" id="Phobius"/>
    </source>
</evidence>
<organism evidence="3 4">
    <name type="scientific">Kineosporia babensis</name>
    <dbReference type="NCBI Taxonomy" id="499548"/>
    <lineage>
        <taxon>Bacteria</taxon>
        <taxon>Bacillati</taxon>
        <taxon>Actinomycetota</taxon>
        <taxon>Actinomycetes</taxon>
        <taxon>Kineosporiales</taxon>
        <taxon>Kineosporiaceae</taxon>
        <taxon>Kineosporia</taxon>
    </lineage>
</organism>
<evidence type="ECO:0000313" key="3">
    <source>
        <dbReference type="EMBL" id="MCD5311490.1"/>
    </source>
</evidence>
<comment type="caution">
    <text evidence="3">The sequence shown here is derived from an EMBL/GenBank/DDBJ whole genome shotgun (WGS) entry which is preliminary data.</text>
</comment>
<dbReference type="PANTHER" id="PTHR34351:SF1">
    <property type="entry name" value="SLR1927 PROTEIN"/>
    <property type="match status" value="1"/>
</dbReference>
<keyword evidence="1" id="KW-0812">Transmembrane</keyword>
<keyword evidence="4" id="KW-1185">Reference proteome</keyword>
<dbReference type="Pfam" id="PF01882">
    <property type="entry name" value="DUF58"/>
    <property type="match status" value="1"/>
</dbReference>
<name>A0A9X1ND08_9ACTN</name>
<feature type="domain" description="DUF58" evidence="2">
    <location>
        <begin position="208"/>
        <end position="296"/>
    </location>
</feature>
<feature type="transmembrane region" description="Helical" evidence="1">
    <location>
        <begin position="44"/>
        <end position="60"/>
    </location>
</feature>
<dbReference type="PANTHER" id="PTHR34351">
    <property type="entry name" value="SLR1927 PROTEIN-RELATED"/>
    <property type="match status" value="1"/>
</dbReference>
<proteinExistence type="predicted"/>
<keyword evidence="1" id="KW-1133">Transmembrane helix</keyword>
<evidence type="ECO:0000313" key="4">
    <source>
        <dbReference type="Proteomes" id="UP001138997"/>
    </source>
</evidence>